<sequence length="29" mass="3427">MIGSRIIKLCLNISWVSSCRRVELQHREV</sequence>
<evidence type="ECO:0000313" key="1">
    <source>
        <dbReference type="EMBL" id="CDW48606.1"/>
    </source>
</evidence>
<proteinExistence type="predicted"/>
<reference evidence="1" key="1">
    <citation type="submission" date="2014-05" db="EMBL/GenBank/DDBJ databases">
        <authorList>
            <person name="Chronopoulou M."/>
        </authorList>
    </citation>
    <scope>NUCLEOTIDE SEQUENCE</scope>
    <source>
        <tissue evidence="1">Whole organism</tissue>
    </source>
</reference>
<dbReference type="PROSITE" id="PS51257">
    <property type="entry name" value="PROKAR_LIPOPROTEIN"/>
    <property type="match status" value="1"/>
</dbReference>
<dbReference type="EMBL" id="HACA01031245">
    <property type="protein sequence ID" value="CDW48606.1"/>
    <property type="molecule type" value="Transcribed_RNA"/>
</dbReference>
<organism evidence="1">
    <name type="scientific">Lepeophtheirus salmonis</name>
    <name type="common">Salmon louse</name>
    <name type="synonym">Caligus salmonis</name>
    <dbReference type="NCBI Taxonomy" id="72036"/>
    <lineage>
        <taxon>Eukaryota</taxon>
        <taxon>Metazoa</taxon>
        <taxon>Ecdysozoa</taxon>
        <taxon>Arthropoda</taxon>
        <taxon>Crustacea</taxon>
        <taxon>Multicrustacea</taxon>
        <taxon>Hexanauplia</taxon>
        <taxon>Copepoda</taxon>
        <taxon>Siphonostomatoida</taxon>
        <taxon>Caligidae</taxon>
        <taxon>Lepeophtheirus</taxon>
    </lineage>
</organism>
<name>A0A0K2VFB6_LEPSM</name>
<protein>
    <submittedName>
        <fullName evidence="1">Uncharacterized protein</fullName>
    </submittedName>
</protein>
<dbReference type="AlphaFoldDB" id="A0A0K2VFB6"/>
<accession>A0A0K2VFB6</accession>